<dbReference type="VEuPathDB" id="TrichDB:TVAG_310960"/>
<organism evidence="2 3">
    <name type="scientific">Trichomonas vaginalis (strain ATCC PRA-98 / G3)</name>
    <dbReference type="NCBI Taxonomy" id="412133"/>
    <lineage>
        <taxon>Eukaryota</taxon>
        <taxon>Metamonada</taxon>
        <taxon>Parabasalia</taxon>
        <taxon>Trichomonadida</taxon>
        <taxon>Trichomonadidae</taxon>
        <taxon>Trichomonas</taxon>
    </lineage>
</organism>
<dbReference type="VEuPathDB" id="TrichDB:TVAGG3_0780700"/>
<gene>
    <name evidence="2" type="ORF">TVAG_310960</name>
</gene>
<keyword evidence="1" id="KW-0472">Membrane</keyword>
<keyword evidence="1" id="KW-1133">Transmembrane helix</keyword>
<evidence type="ECO:0000256" key="1">
    <source>
        <dbReference type="SAM" id="Phobius"/>
    </source>
</evidence>
<feature type="transmembrane region" description="Helical" evidence="1">
    <location>
        <begin position="431"/>
        <end position="450"/>
    </location>
</feature>
<name>A2FHV1_TRIV3</name>
<reference evidence="2" key="1">
    <citation type="submission" date="2006-10" db="EMBL/GenBank/DDBJ databases">
        <authorList>
            <person name="Amadeo P."/>
            <person name="Zhao Q."/>
            <person name="Wortman J."/>
            <person name="Fraser-Liggett C."/>
            <person name="Carlton J."/>
        </authorList>
    </citation>
    <scope>NUCLEOTIDE SEQUENCE</scope>
    <source>
        <strain evidence="2">G3</strain>
    </source>
</reference>
<proteinExistence type="predicted"/>
<dbReference type="Proteomes" id="UP000001542">
    <property type="component" value="Unassembled WGS sequence"/>
</dbReference>
<evidence type="ECO:0000313" key="2">
    <source>
        <dbReference type="EMBL" id="EAX95524.1"/>
    </source>
</evidence>
<dbReference type="InParanoid" id="A2FHV1"/>
<protein>
    <submittedName>
        <fullName evidence="2">Uncharacterized protein</fullName>
    </submittedName>
</protein>
<sequence>MIENHDVLNIKDQENLKLETVLVSPEFLMAWNINDEDVIEYVTKNIEEIERYAFLMKPQSEYMLNSRCLTILQCQNKQFYKKIFRIHKFFDVILEYAASLDKYTSKSHKNFFDTISYFIMSSGFIFFKRFDFVTFFSSLCDHLNYEPPAEFIKNVLRNLNFRSLSIFKHSTLINILIDKFTNQYSTENYSLSILIQGFQNEYFIKLLIDPLLTSLDSIINTTLENKSKEGVIFIAKCFSVSFQNRKISEWKKVREIILNSSKKFLETLKQVSCIYDDCVCRLLLMIYTQEEIICNSEFIDFSRVIIKSFILCPQNSFLANYSCRVIRQICRFETKILISFIYDVNLVDFLISVYTDENQLMTCNWNQIRDIANTISPYINLGQNVEWNRVLLSFHFKNPSFVHISHRETNMKLVAQESQENAFEIVWNRNNVINCICILLVFFLIIWLFGF</sequence>
<dbReference type="KEGG" id="tva:4753281"/>
<accession>A2FHV1</accession>
<keyword evidence="1" id="KW-0812">Transmembrane</keyword>
<keyword evidence="3" id="KW-1185">Reference proteome</keyword>
<dbReference type="AlphaFoldDB" id="A2FHV1"/>
<evidence type="ECO:0000313" key="3">
    <source>
        <dbReference type="Proteomes" id="UP000001542"/>
    </source>
</evidence>
<dbReference type="EMBL" id="DS113801">
    <property type="protein sequence ID" value="EAX95524.1"/>
    <property type="molecule type" value="Genomic_DNA"/>
</dbReference>
<reference evidence="2" key="2">
    <citation type="journal article" date="2007" name="Science">
        <title>Draft genome sequence of the sexually transmitted pathogen Trichomonas vaginalis.</title>
        <authorList>
            <person name="Carlton J.M."/>
            <person name="Hirt R.P."/>
            <person name="Silva J.C."/>
            <person name="Delcher A.L."/>
            <person name="Schatz M."/>
            <person name="Zhao Q."/>
            <person name="Wortman J.R."/>
            <person name="Bidwell S.L."/>
            <person name="Alsmark U.C.M."/>
            <person name="Besteiro S."/>
            <person name="Sicheritz-Ponten T."/>
            <person name="Noel C.J."/>
            <person name="Dacks J.B."/>
            <person name="Foster P.G."/>
            <person name="Simillion C."/>
            <person name="Van de Peer Y."/>
            <person name="Miranda-Saavedra D."/>
            <person name="Barton G.J."/>
            <person name="Westrop G.D."/>
            <person name="Mueller S."/>
            <person name="Dessi D."/>
            <person name="Fiori P.L."/>
            <person name="Ren Q."/>
            <person name="Paulsen I."/>
            <person name="Zhang H."/>
            <person name="Bastida-Corcuera F.D."/>
            <person name="Simoes-Barbosa A."/>
            <person name="Brown M.T."/>
            <person name="Hayes R.D."/>
            <person name="Mukherjee M."/>
            <person name="Okumura C.Y."/>
            <person name="Schneider R."/>
            <person name="Smith A.J."/>
            <person name="Vanacova S."/>
            <person name="Villalvazo M."/>
            <person name="Haas B.J."/>
            <person name="Pertea M."/>
            <person name="Feldblyum T.V."/>
            <person name="Utterback T.R."/>
            <person name="Shu C.L."/>
            <person name="Osoegawa K."/>
            <person name="de Jong P.J."/>
            <person name="Hrdy I."/>
            <person name="Horvathova L."/>
            <person name="Zubacova Z."/>
            <person name="Dolezal P."/>
            <person name="Malik S.B."/>
            <person name="Logsdon J.M. Jr."/>
            <person name="Henze K."/>
            <person name="Gupta A."/>
            <person name="Wang C.C."/>
            <person name="Dunne R.L."/>
            <person name="Upcroft J.A."/>
            <person name="Upcroft P."/>
            <person name="White O."/>
            <person name="Salzberg S.L."/>
            <person name="Tang P."/>
            <person name="Chiu C.-H."/>
            <person name="Lee Y.-S."/>
            <person name="Embley T.M."/>
            <person name="Coombs G.H."/>
            <person name="Mottram J.C."/>
            <person name="Tachezy J."/>
            <person name="Fraser-Liggett C.M."/>
            <person name="Johnson P.J."/>
        </authorList>
    </citation>
    <scope>NUCLEOTIDE SEQUENCE [LARGE SCALE GENOMIC DNA]</scope>
    <source>
        <strain evidence="2">G3</strain>
    </source>
</reference>